<protein>
    <submittedName>
        <fullName evidence="1">Uncharacterized protein</fullName>
    </submittedName>
</protein>
<reference evidence="1 2" key="1">
    <citation type="submission" date="2020-03" db="EMBL/GenBank/DDBJ databases">
        <title>Complete genome sequences of two sulfur-disproportionating bacterial strains T55J and Mzg5.</title>
        <authorList>
            <person name="Umezawa K."/>
            <person name="Kojima H."/>
            <person name="Kato Y."/>
            <person name="Fukui M."/>
        </authorList>
    </citation>
    <scope>NUCLEOTIDE SEQUENCE [LARGE SCALE GENOMIC DNA]</scope>
    <source>
        <strain evidence="1 2">T55J</strain>
    </source>
</reference>
<accession>A0A7G1GZE5</accession>
<evidence type="ECO:0000313" key="1">
    <source>
        <dbReference type="EMBL" id="BCB95241.1"/>
    </source>
</evidence>
<evidence type="ECO:0000313" key="2">
    <source>
        <dbReference type="Proteomes" id="UP000516360"/>
    </source>
</evidence>
<dbReference type="AlphaFoldDB" id="A0A7G1GZE5"/>
<dbReference type="Proteomes" id="UP000516360">
    <property type="component" value="Chromosome"/>
</dbReference>
<organism evidence="1 2">
    <name type="scientific">Dissulfurispira thermophila</name>
    <dbReference type="NCBI Taxonomy" id="2715679"/>
    <lineage>
        <taxon>Bacteria</taxon>
        <taxon>Pseudomonadati</taxon>
        <taxon>Nitrospirota</taxon>
        <taxon>Thermodesulfovibrionia</taxon>
        <taxon>Thermodesulfovibrionales</taxon>
        <taxon>Dissulfurispiraceae</taxon>
        <taxon>Dissulfurispira</taxon>
    </lineage>
</organism>
<dbReference type="EMBL" id="AP022873">
    <property type="protein sequence ID" value="BCB95241.1"/>
    <property type="molecule type" value="Genomic_DNA"/>
</dbReference>
<name>A0A7G1GZE5_9BACT</name>
<proteinExistence type="predicted"/>
<sequence length="334" mass="36916">MTKKDTINLNRKSIFMLKLLGMKYKQIDLSRLKTYSIKDRSSKVSAEKSAIVHKKDNSFKEFIEGLPDFLAAHDLKAVVQSIIKAYKNKRPVILGMGAHPIKVGLSPLIIDLMQRGVLTSIATNGACIIHDFEISYIGQTSEDVAKELCTGTFGMAKETGQMLNNAIKNGIKNNDGIGRSIGEFIESSDFAFKDRSIFRTAYILNIPATVHVAIGADIIHMHPQADGASIGEGSLKDFRLFTSVVADLEGGVYINLGSAVILPEVFLKALTIARNLGNKVEEFTTVNMDFIQHYRPRENVLKRPTMIKGQCFALTGHHEIMFPLLCAMIIEELG</sequence>
<dbReference type="KEGG" id="dtp:JZK55_01630"/>
<gene>
    <name evidence="1" type="ORF">JZK55_01630</name>
</gene>
<keyword evidence="2" id="KW-1185">Reference proteome</keyword>